<keyword evidence="4" id="KW-0132">Cell division</keyword>
<dbReference type="Pfam" id="PF08478">
    <property type="entry name" value="POTRA_1"/>
    <property type="match status" value="1"/>
</dbReference>
<dbReference type="PANTHER" id="PTHR35851">
    <property type="entry name" value="CELL DIVISION PROTEIN FTSQ"/>
    <property type="match status" value="1"/>
</dbReference>
<dbReference type="PANTHER" id="PTHR35851:SF1">
    <property type="entry name" value="CELL DIVISION PROTEIN FTSQ"/>
    <property type="match status" value="1"/>
</dbReference>
<organism evidence="10">
    <name type="scientific">marine metagenome</name>
    <dbReference type="NCBI Taxonomy" id="408172"/>
    <lineage>
        <taxon>unclassified sequences</taxon>
        <taxon>metagenomes</taxon>
        <taxon>ecological metagenomes</taxon>
    </lineage>
</organism>
<sequence length="214" mass="24089">MGGGALRHWMLTAPDFNVVDISVYKNDLITSDEVILLSGLTIGTNIFQADLVLANQRLESDSRFVDAFLRPEYPNSISIYVDEKRPVAYIQMDRMYGLDKDAAVIPLTTTERLPDLPVITGFGNLRPAMFETAGESRRNPSAENELSVIQALYIIENLRSHSPEMLGRISEVYIAYPDDPILFTTDDGMAVRIWVGSFADKLERLDKMLTRLKN</sequence>
<dbReference type="GO" id="GO:0016020">
    <property type="term" value="C:membrane"/>
    <property type="evidence" value="ECO:0007669"/>
    <property type="project" value="UniProtKB-SubCell"/>
</dbReference>
<dbReference type="InterPro" id="IPR034746">
    <property type="entry name" value="POTRA"/>
</dbReference>
<evidence type="ECO:0000256" key="3">
    <source>
        <dbReference type="ARBA" id="ARBA00022519"/>
    </source>
</evidence>
<evidence type="ECO:0000256" key="4">
    <source>
        <dbReference type="ARBA" id="ARBA00022618"/>
    </source>
</evidence>
<dbReference type="AlphaFoldDB" id="A0A382RW78"/>
<evidence type="ECO:0000259" key="9">
    <source>
        <dbReference type="PROSITE" id="PS51779"/>
    </source>
</evidence>
<evidence type="ECO:0000256" key="1">
    <source>
        <dbReference type="ARBA" id="ARBA00004370"/>
    </source>
</evidence>
<evidence type="ECO:0000256" key="8">
    <source>
        <dbReference type="ARBA" id="ARBA00023306"/>
    </source>
</evidence>
<name>A0A382RW78_9ZZZZ</name>
<dbReference type="InterPro" id="IPR005548">
    <property type="entry name" value="Cell_div_FtsQ/DivIB_C"/>
</dbReference>
<keyword evidence="5" id="KW-0812">Transmembrane</keyword>
<keyword evidence="6" id="KW-1133">Transmembrane helix</keyword>
<keyword evidence="3" id="KW-0997">Cell inner membrane</keyword>
<dbReference type="GO" id="GO:0090529">
    <property type="term" value="P:cell septum assembly"/>
    <property type="evidence" value="ECO:0007669"/>
    <property type="project" value="InterPro"/>
</dbReference>
<keyword evidence="7" id="KW-0472">Membrane</keyword>
<feature type="non-terminal residue" evidence="10">
    <location>
        <position position="214"/>
    </location>
</feature>
<dbReference type="InterPro" id="IPR026579">
    <property type="entry name" value="FtsQ"/>
</dbReference>
<feature type="non-terminal residue" evidence="10">
    <location>
        <position position="1"/>
    </location>
</feature>
<keyword evidence="2" id="KW-1003">Cell membrane</keyword>
<dbReference type="PROSITE" id="PS51779">
    <property type="entry name" value="POTRA"/>
    <property type="match status" value="1"/>
</dbReference>
<feature type="domain" description="POTRA" evidence="9">
    <location>
        <begin position="16"/>
        <end position="84"/>
    </location>
</feature>
<evidence type="ECO:0000256" key="2">
    <source>
        <dbReference type="ARBA" id="ARBA00022475"/>
    </source>
</evidence>
<gene>
    <name evidence="10" type="ORF">METZ01_LOCUS354757</name>
</gene>
<accession>A0A382RW78</accession>
<comment type="subcellular location">
    <subcellularLocation>
        <location evidence="1">Membrane</location>
    </subcellularLocation>
</comment>
<proteinExistence type="predicted"/>
<evidence type="ECO:0000313" key="10">
    <source>
        <dbReference type="EMBL" id="SVD01903.1"/>
    </source>
</evidence>
<reference evidence="10" key="1">
    <citation type="submission" date="2018-05" db="EMBL/GenBank/DDBJ databases">
        <authorList>
            <person name="Lanie J.A."/>
            <person name="Ng W.-L."/>
            <person name="Kazmierczak K.M."/>
            <person name="Andrzejewski T.M."/>
            <person name="Davidsen T.M."/>
            <person name="Wayne K.J."/>
            <person name="Tettelin H."/>
            <person name="Glass J.I."/>
            <person name="Rusch D."/>
            <person name="Podicherti R."/>
            <person name="Tsui H.-C.T."/>
            <person name="Winkler M.E."/>
        </authorList>
    </citation>
    <scope>NUCLEOTIDE SEQUENCE</scope>
</reference>
<dbReference type="Gene3D" id="3.40.50.10960">
    <property type="match status" value="1"/>
</dbReference>
<dbReference type="InterPro" id="IPR013685">
    <property type="entry name" value="POTRA_FtsQ_type"/>
</dbReference>
<evidence type="ECO:0000256" key="7">
    <source>
        <dbReference type="ARBA" id="ARBA00023136"/>
    </source>
</evidence>
<dbReference type="Pfam" id="PF03799">
    <property type="entry name" value="FtsQ_DivIB_C"/>
    <property type="match status" value="1"/>
</dbReference>
<evidence type="ECO:0000256" key="5">
    <source>
        <dbReference type="ARBA" id="ARBA00022692"/>
    </source>
</evidence>
<keyword evidence="8" id="KW-0131">Cell cycle</keyword>
<protein>
    <recommendedName>
        <fullName evidence="9">POTRA domain-containing protein</fullName>
    </recommendedName>
</protein>
<evidence type="ECO:0000256" key="6">
    <source>
        <dbReference type="ARBA" id="ARBA00022989"/>
    </source>
</evidence>
<dbReference type="EMBL" id="UINC01124627">
    <property type="protein sequence ID" value="SVD01903.1"/>
    <property type="molecule type" value="Genomic_DNA"/>
</dbReference>